<evidence type="ECO:0000256" key="3">
    <source>
        <dbReference type="ARBA" id="ARBA00022525"/>
    </source>
</evidence>
<evidence type="ECO:0000256" key="5">
    <source>
        <dbReference type="ARBA" id="ARBA00023180"/>
    </source>
</evidence>
<evidence type="ECO:0000259" key="7">
    <source>
        <dbReference type="Pfam" id="PF01030"/>
    </source>
</evidence>
<evidence type="ECO:0000256" key="6">
    <source>
        <dbReference type="SAM" id="SignalP"/>
    </source>
</evidence>
<evidence type="ECO:0000256" key="4">
    <source>
        <dbReference type="ARBA" id="ARBA00022729"/>
    </source>
</evidence>
<dbReference type="Proteomes" id="UP000319732">
    <property type="component" value="Unassembled WGS sequence"/>
</dbReference>
<sequence>MKKYVSLLITVICSLLVGGKATAKTCTSTVLLLTQADVSAFDCTHIEGDLKIGSRGPGGWSNIGNIRRLSMLQSLTGSIIMERNEHIRSLEGFENIKRIPGALVLDAQTGLTDLTGLANLEYIGYGLVIVNSHNITSLEGMPKLRQIGDSAATSRARLHIGYNRSLQSLDALSTVHTLPRIIEITRSPLLTHLDGLLNARAVTGGEPGHIYIIQNTNLRNVDGLRNFTAPIMELKINNNPSLENLDGLRHVVYDNSSIRFRTNYFELMGNRNLTSACGATGLWSNVPDNFYTRIYDNTRATNSLAAIKNHCHVCSSYYDGDLVLETQEQVDGLQYCEVSGKLTVVDHPTDPIDSLLGLSGLKKVGGLDVSNNHTLLSLNGLNQLTDITNGSLHVIRNTGLVTTSGLEGLARVSGDVKIQRNSNIIQLNLGTLTSVNKDVSLYLNGNLRSIVFPSLVNIGGSLGIKTNQAATSVAAFRLQAVQGNVYVGYNHKLRHLQGFNRLRTLGNNLLIDSNMNMETIIGFSALKKVPGDLQITNNLSLNNLEGLHNINRIDGDFTLTDNINLEDACAFEELLTHSHRTIGGNTTVANNGENSSSLLDLLTTCWRIP</sequence>
<dbReference type="PANTHER" id="PTHR31018:SF3">
    <property type="entry name" value="RECEPTOR PROTEIN-TYROSINE KINASE"/>
    <property type="match status" value="1"/>
</dbReference>
<organism evidence="8 9">
    <name type="scientific">Exilibacterium tricleocarpae</name>
    <dbReference type="NCBI Taxonomy" id="2591008"/>
    <lineage>
        <taxon>Bacteria</taxon>
        <taxon>Pseudomonadati</taxon>
        <taxon>Pseudomonadota</taxon>
        <taxon>Gammaproteobacteria</taxon>
        <taxon>Cellvibrionales</taxon>
        <taxon>Cellvibrionaceae</taxon>
        <taxon>Exilibacterium</taxon>
    </lineage>
</organism>
<dbReference type="Pfam" id="PF01030">
    <property type="entry name" value="Recep_L_domain"/>
    <property type="match status" value="1"/>
</dbReference>
<proteinExistence type="predicted"/>
<dbReference type="AlphaFoldDB" id="A0A545TFI5"/>
<dbReference type="InterPro" id="IPR036941">
    <property type="entry name" value="Rcpt_L-dom_sf"/>
</dbReference>
<dbReference type="RefSeq" id="WP_142905192.1">
    <property type="nucleotide sequence ID" value="NZ_ML660095.1"/>
</dbReference>
<comment type="subcellular location">
    <subcellularLocation>
        <location evidence="1">Secreted</location>
        <location evidence="1">Cell wall</location>
    </subcellularLocation>
</comment>
<dbReference type="SUPFAM" id="SSF52058">
    <property type="entry name" value="L domain-like"/>
    <property type="match status" value="4"/>
</dbReference>
<evidence type="ECO:0000313" key="9">
    <source>
        <dbReference type="Proteomes" id="UP000319732"/>
    </source>
</evidence>
<name>A0A545TFI5_9GAMM</name>
<keyword evidence="3" id="KW-0964">Secreted</keyword>
<keyword evidence="2" id="KW-0134">Cell wall</keyword>
<evidence type="ECO:0000256" key="2">
    <source>
        <dbReference type="ARBA" id="ARBA00022512"/>
    </source>
</evidence>
<keyword evidence="9" id="KW-1185">Reference proteome</keyword>
<evidence type="ECO:0000256" key="1">
    <source>
        <dbReference type="ARBA" id="ARBA00004191"/>
    </source>
</evidence>
<protein>
    <recommendedName>
        <fullName evidence="7">Receptor L-domain domain-containing protein</fullName>
    </recommendedName>
</protein>
<keyword evidence="4 6" id="KW-0732">Signal</keyword>
<dbReference type="GO" id="GO:0030313">
    <property type="term" value="C:cell envelope"/>
    <property type="evidence" value="ECO:0007669"/>
    <property type="project" value="UniProtKB-SubCell"/>
</dbReference>
<evidence type="ECO:0000313" key="8">
    <source>
        <dbReference type="EMBL" id="TQV75983.1"/>
    </source>
</evidence>
<feature type="chain" id="PRO_5022244124" description="Receptor L-domain domain-containing protein" evidence="6">
    <location>
        <begin position="24"/>
        <end position="609"/>
    </location>
</feature>
<dbReference type="EMBL" id="VHSG01000015">
    <property type="protein sequence ID" value="TQV75983.1"/>
    <property type="molecule type" value="Genomic_DNA"/>
</dbReference>
<comment type="caution">
    <text evidence="8">The sequence shown here is derived from an EMBL/GenBank/DDBJ whole genome shotgun (WGS) entry which is preliminary data.</text>
</comment>
<dbReference type="PANTHER" id="PTHR31018">
    <property type="entry name" value="SPORULATION-SPECIFIC PROTEIN-RELATED"/>
    <property type="match status" value="1"/>
</dbReference>
<feature type="domain" description="Receptor L-domain" evidence="7">
    <location>
        <begin position="43"/>
        <end position="147"/>
    </location>
</feature>
<dbReference type="InterPro" id="IPR000494">
    <property type="entry name" value="Rcpt_L-dom"/>
</dbReference>
<reference evidence="8 9" key="1">
    <citation type="submission" date="2019-06" db="EMBL/GenBank/DDBJ databases">
        <title>Whole genome sequence for Cellvibrionaceae sp. R142.</title>
        <authorList>
            <person name="Wang G."/>
        </authorList>
    </citation>
    <scope>NUCLEOTIDE SEQUENCE [LARGE SCALE GENOMIC DNA]</scope>
    <source>
        <strain evidence="8 9">R142</strain>
    </source>
</reference>
<feature type="signal peptide" evidence="6">
    <location>
        <begin position="1"/>
        <end position="23"/>
    </location>
</feature>
<keyword evidence="5" id="KW-0325">Glycoprotein</keyword>
<dbReference type="OrthoDB" id="5381604at2"/>
<gene>
    <name evidence="8" type="ORF">FKG94_15345</name>
</gene>
<dbReference type="InterPro" id="IPR051648">
    <property type="entry name" value="CWI-Assembly_Regulator"/>
</dbReference>
<accession>A0A545TFI5</accession>
<dbReference type="Gene3D" id="3.80.20.20">
    <property type="entry name" value="Receptor L-domain"/>
    <property type="match status" value="3"/>
</dbReference>